<organism evidence="3 4">
    <name type="scientific">Candidatus Daviesbacteria bacterium GW2011_GWA2_38_24</name>
    <dbReference type="NCBI Taxonomy" id="1618422"/>
    <lineage>
        <taxon>Bacteria</taxon>
        <taxon>Candidatus Daviesiibacteriota</taxon>
    </lineage>
</organism>
<proteinExistence type="predicted"/>
<keyword evidence="1" id="KW-0378">Hydrolase</keyword>
<evidence type="ECO:0000313" key="3">
    <source>
        <dbReference type="EMBL" id="KKQ66686.1"/>
    </source>
</evidence>
<dbReference type="CDD" id="cd05830">
    <property type="entry name" value="Sortase_E"/>
    <property type="match status" value="1"/>
</dbReference>
<keyword evidence="2" id="KW-0472">Membrane</keyword>
<feature type="transmembrane region" description="Helical" evidence="2">
    <location>
        <begin position="12"/>
        <end position="35"/>
    </location>
</feature>
<gene>
    <name evidence="3" type="ORF">US86_C0004G0004</name>
</gene>
<keyword evidence="2" id="KW-0812">Transmembrane</keyword>
<dbReference type="EMBL" id="LBUP01000004">
    <property type="protein sequence ID" value="KKQ66686.1"/>
    <property type="molecule type" value="Genomic_DNA"/>
</dbReference>
<dbReference type="InterPro" id="IPR023365">
    <property type="entry name" value="Sortase_dom-sf"/>
</dbReference>
<sequence length="240" mass="26756">MASKRFKKVLLIRFVSYLTVVIAFLAVIFEFGPIFSTEAKYTWDQLLRIEHTLDSNILTSDLLQGDNSVPSPSPNQPQQGFGSFLTGSSSKTITPVSTDFGIVIEKINANAKVVANVDPGDERAYTQALTQGVAAATGSTKPGEPGNLYIFSHSTDAPWNIVRYNAVFYLLREMEPGDRVVVFYNGRRYNYIVYDKVVTDPKDVQYLANRYDQPVLTLQTCDPPGTLLNRLIVRAKLEGY</sequence>
<dbReference type="InterPro" id="IPR005754">
    <property type="entry name" value="Sortase"/>
</dbReference>
<evidence type="ECO:0000256" key="1">
    <source>
        <dbReference type="ARBA" id="ARBA00022801"/>
    </source>
</evidence>
<dbReference type="Pfam" id="PF04203">
    <property type="entry name" value="Sortase"/>
    <property type="match status" value="1"/>
</dbReference>
<evidence type="ECO:0000313" key="4">
    <source>
        <dbReference type="Proteomes" id="UP000034235"/>
    </source>
</evidence>
<accession>A0A0G0MP76</accession>
<dbReference type="InterPro" id="IPR042003">
    <property type="entry name" value="Sortase_E"/>
</dbReference>
<dbReference type="GO" id="GO:0016787">
    <property type="term" value="F:hydrolase activity"/>
    <property type="evidence" value="ECO:0007669"/>
    <property type="project" value="UniProtKB-KW"/>
</dbReference>
<comment type="caution">
    <text evidence="3">The sequence shown here is derived from an EMBL/GenBank/DDBJ whole genome shotgun (WGS) entry which is preliminary data.</text>
</comment>
<name>A0A0G0MP76_9BACT</name>
<dbReference type="Gene3D" id="2.40.260.10">
    <property type="entry name" value="Sortase"/>
    <property type="match status" value="1"/>
</dbReference>
<reference evidence="3 4" key="1">
    <citation type="journal article" date="2015" name="Nature">
        <title>rRNA introns, odd ribosomes, and small enigmatic genomes across a large radiation of phyla.</title>
        <authorList>
            <person name="Brown C.T."/>
            <person name="Hug L.A."/>
            <person name="Thomas B.C."/>
            <person name="Sharon I."/>
            <person name="Castelle C.J."/>
            <person name="Singh A."/>
            <person name="Wilkins M.J."/>
            <person name="Williams K.H."/>
            <person name="Banfield J.F."/>
        </authorList>
    </citation>
    <scope>NUCLEOTIDE SEQUENCE [LARGE SCALE GENOMIC DNA]</scope>
</reference>
<evidence type="ECO:0000256" key="2">
    <source>
        <dbReference type="SAM" id="Phobius"/>
    </source>
</evidence>
<dbReference type="AlphaFoldDB" id="A0A0G0MP76"/>
<dbReference type="Proteomes" id="UP000034235">
    <property type="component" value="Unassembled WGS sequence"/>
</dbReference>
<keyword evidence="2" id="KW-1133">Transmembrane helix</keyword>
<dbReference type="SUPFAM" id="SSF63817">
    <property type="entry name" value="Sortase"/>
    <property type="match status" value="1"/>
</dbReference>
<protein>
    <submittedName>
        <fullName evidence="3">Sortase family protein</fullName>
    </submittedName>
</protein>